<proteinExistence type="inferred from homology"/>
<reference evidence="7 8" key="1">
    <citation type="submission" date="2017-09" db="EMBL/GenBank/DDBJ databases">
        <title>Depth-based differentiation of microbial function through sediment-hosted aquifers and enrichment of novel symbionts in the deep terrestrial subsurface.</title>
        <authorList>
            <person name="Probst A.J."/>
            <person name="Ladd B."/>
            <person name="Jarett J.K."/>
            <person name="Geller-Mcgrath D.E."/>
            <person name="Sieber C.M."/>
            <person name="Emerson J.B."/>
            <person name="Anantharaman K."/>
            <person name="Thomas B.C."/>
            <person name="Malmstrom R."/>
            <person name="Stieglmeier M."/>
            <person name="Klingl A."/>
            <person name="Woyke T."/>
            <person name="Ryan C.M."/>
            <person name="Banfield J.F."/>
        </authorList>
    </citation>
    <scope>NUCLEOTIDE SEQUENCE [LARGE SCALE GENOMIC DNA]</scope>
    <source>
        <strain evidence="7">CG07_land_8_20_14_0_80_42_15</strain>
    </source>
</reference>
<dbReference type="NCBIfam" id="TIGR00302">
    <property type="entry name" value="phosphoribosylformylglycinamidine synthase subunit PurS"/>
    <property type="match status" value="1"/>
</dbReference>
<dbReference type="InterPro" id="IPR036604">
    <property type="entry name" value="PurS-like_sf"/>
</dbReference>
<dbReference type="GO" id="GO:0005524">
    <property type="term" value="F:ATP binding"/>
    <property type="evidence" value="ECO:0007669"/>
    <property type="project" value="UniProtKB-UniRule"/>
</dbReference>
<keyword evidence="3 6" id="KW-0547">Nucleotide-binding</keyword>
<comment type="subcellular location">
    <subcellularLocation>
        <location evidence="6">Cytoplasm</location>
    </subcellularLocation>
</comment>
<evidence type="ECO:0000256" key="2">
    <source>
        <dbReference type="ARBA" id="ARBA00022598"/>
    </source>
</evidence>
<comment type="subunit">
    <text evidence="6">Part of the FGAM synthase complex composed of 1 PurL, 1 PurQ and 2 PurS subunits.</text>
</comment>
<dbReference type="UniPathway" id="UPA00074">
    <property type="reaction ID" value="UER00128"/>
</dbReference>
<dbReference type="GO" id="GO:0004642">
    <property type="term" value="F:phosphoribosylformylglycinamidine synthase activity"/>
    <property type="evidence" value="ECO:0007669"/>
    <property type="project" value="UniProtKB-UniRule"/>
</dbReference>
<dbReference type="PANTHER" id="PTHR34696:SF1">
    <property type="entry name" value="PHOSPHORIBOSYLFORMYLGLYCINAMIDINE SYNTHASE SUBUNIT PURS"/>
    <property type="match status" value="1"/>
</dbReference>
<comment type="function">
    <text evidence="6">Part of the phosphoribosylformylglycinamidine synthase complex involved in the purines biosynthetic pathway. Catalyzes the ATP-dependent conversion of formylglycinamide ribonucleotide (FGAR) and glutamine to yield formylglycinamidine ribonucleotide (FGAM) and glutamate. The FGAM synthase complex is composed of three subunits. PurQ produces an ammonia molecule by converting glutamine to glutamate. PurL transfers the ammonia molecule to FGAR to form FGAM in an ATP-dependent manner. PurS interacts with PurQ and PurL and is thought to assist in the transfer of the ammonia molecule from PurQ to PurL.</text>
</comment>
<keyword evidence="5 6" id="KW-0067">ATP-binding</keyword>
<comment type="caution">
    <text evidence="7">The sequence shown here is derived from an EMBL/GenBank/DDBJ whole genome shotgun (WGS) entry which is preliminary data.</text>
</comment>
<organism evidence="7 8">
    <name type="scientific">Candidatus Aquitaenariimonas noxiae</name>
    <dbReference type="NCBI Taxonomy" id="1974741"/>
    <lineage>
        <taxon>Bacteria</taxon>
        <taxon>Pseudomonadati</taxon>
        <taxon>Candidatus Omnitrophota</taxon>
        <taxon>Candidatus Aquitaenariimonas</taxon>
    </lineage>
</organism>
<keyword evidence="1 6" id="KW-0963">Cytoplasm</keyword>
<keyword evidence="4 6" id="KW-0658">Purine biosynthesis</keyword>
<dbReference type="Pfam" id="PF02700">
    <property type="entry name" value="PurS"/>
    <property type="match status" value="1"/>
</dbReference>
<evidence type="ECO:0000313" key="8">
    <source>
        <dbReference type="Proteomes" id="UP000230052"/>
    </source>
</evidence>
<evidence type="ECO:0000313" key="7">
    <source>
        <dbReference type="EMBL" id="PIU40914.1"/>
    </source>
</evidence>
<accession>A0A2J0KUA6</accession>
<dbReference type="AlphaFoldDB" id="A0A2J0KUA6"/>
<comment type="pathway">
    <text evidence="6">Purine metabolism; IMP biosynthesis via de novo pathway; 5-amino-1-(5-phospho-D-ribosyl)imidazole from N(2)-formyl-N(1)-(5-phospho-D-ribosyl)glycinamide: step 1/2.</text>
</comment>
<sequence>MLKSEIYITLKKKIVDPQGLTIKHALESMGYKGLDEVRIGKFITIKIDCQNKEKAKKKIDNMCRKLLANPITEDYNVKMKGDK</sequence>
<keyword evidence="2 6" id="KW-0436">Ligase</keyword>
<dbReference type="PANTHER" id="PTHR34696">
    <property type="entry name" value="PHOSPHORIBOSYLFORMYLGLYCINAMIDINE SYNTHASE SUBUNIT PURS"/>
    <property type="match status" value="1"/>
</dbReference>
<dbReference type="HAMAP" id="MF_01926">
    <property type="entry name" value="PurS"/>
    <property type="match status" value="1"/>
</dbReference>
<dbReference type="GO" id="GO:0006189">
    <property type="term" value="P:'de novo' IMP biosynthetic process"/>
    <property type="evidence" value="ECO:0007669"/>
    <property type="project" value="UniProtKB-UniRule"/>
</dbReference>
<dbReference type="EC" id="6.3.5.3" evidence="6"/>
<evidence type="ECO:0000256" key="5">
    <source>
        <dbReference type="ARBA" id="ARBA00022840"/>
    </source>
</evidence>
<comment type="similarity">
    <text evidence="6">Belongs to the PurS family.</text>
</comment>
<comment type="catalytic activity">
    <reaction evidence="6">
        <text>N(2)-formyl-N(1)-(5-phospho-beta-D-ribosyl)glycinamide + L-glutamine + ATP + H2O = 2-formamido-N(1)-(5-O-phospho-beta-D-ribosyl)acetamidine + L-glutamate + ADP + phosphate + H(+)</text>
        <dbReference type="Rhea" id="RHEA:17129"/>
        <dbReference type="ChEBI" id="CHEBI:15377"/>
        <dbReference type="ChEBI" id="CHEBI:15378"/>
        <dbReference type="ChEBI" id="CHEBI:29985"/>
        <dbReference type="ChEBI" id="CHEBI:30616"/>
        <dbReference type="ChEBI" id="CHEBI:43474"/>
        <dbReference type="ChEBI" id="CHEBI:58359"/>
        <dbReference type="ChEBI" id="CHEBI:147286"/>
        <dbReference type="ChEBI" id="CHEBI:147287"/>
        <dbReference type="ChEBI" id="CHEBI:456216"/>
        <dbReference type="EC" id="6.3.5.3"/>
    </reaction>
</comment>
<evidence type="ECO:0000256" key="3">
    <source>
        <dbReference type="ARBA" id="ARBA00022741"/>
    </source>
</evidence>
<dbReference type="EMBL" id="PEWV01000075">
    <property type="protein sequence ID" value="PIU40914.1"/>
    <property type="molecule type" value="Genomic_DNA"/>
</dbReference>
<evidence type="ECO:0000256" key="6">
    <source>
        <dbReference type="HAMAP-Rule" id="MF_01926"/>
    </source>
</evidence>
<evidence type="ECO:0000256" key="1">
    <source>
        <dbReference type="ARBA" id="ARBA00022490"/>
    </source>
</evidence>
<evidence type="ECO:0000256" key="4">
    <source>
        <dbReference type="ARBA" id="ARBA00022755"/>
    </source>
</evidence>
<dbReference type="Proteomes" id="UP000230052">
    <property type="component" value="Unassembled WGS sequence"/>
</dbReference>
<dbReference type="SUPFAM" id="SSF82697">
    <property type="entry name" value="PurS-like"/>
    <property type="match status" value="1"/>
</dbReference>
<dbReference type="NCBIfam" id="NF004630">
    <property type="entry name" value="PRK05974.1"/>
    <property type="match status" value="1"/>
</dbReference>
<protein>
    <recommendedName>
        <fullName evidence="6">Phosphoribosylformylglycinamidine synthase subunit PurS</fullName>
        <shortName evidence="6">FGAM synthase</shortName>
        <ecNumber evidence="6">6.3.5.3</ecNumber>
    </recommendedName>
    <alternativeName>
        <fullName evidence="6">Formylglycinamide ribonucleotide amidotransferase subunit III</fullName>
        <shortName evidence="6">FGAR amidotransferase III</shortName>
        <shortName evidence="6">FGAR-AT III</shortName>
    </alternativeName>
    <alternativeName>
        <fullName evidence="6">Phosphoribosylformylglycinamidine synthase subunit III</fullName>
    </alternativeName>
</protein>
<name>A0A2J0KUA6_9BACT</name>
<dbReference type="InterPro" id="IPR003850">
    <property type="entry name" value="PurS"/>
</dbReference>
<dbReference type="Gene3D" id="3.30.1280.10">
    <property type="entry name" value="Phosphoribosylformylglycinamidine synthase subunit PurS"/>
    <property type="match status" value="1"/>
</dbReference>
<gene>
    <name evidence="6" type="primary">purS</name>
    <name evidence="7" type="ORF">COS99_08400</name>
</gene>
<dbReference type="GO" id="GO:0005737">
    <property type="term" value="C:cytoplasm"/>
    <property type="evidence" value="ECO:0007669"/>
    <property type="project" value="UniProtKB-SubCell"/>
</dbReference>